<dbReference type="Gene3D" id="3.40.50.11190">
    <property type="match status" value="1"/>
</dbReference>
<protein>
    <submittedName>
        <fullName evidence="2">Spore coat polysaccharide biosynthesis predicted glycosyltransferase SpsG/RimJ/RimL family protein N-acetyltransferase</fullName>
    </submittedName>
</protein>
<dbReference type="SUPFAM" id="SSF55729">
    <property type="entry name" value="Acyl-CoA N-acyltransferases (Nat)"/>
    <property type="match status" value="1"/>
</dbReference>
<dbReference type="Pfam" id="PF13302">
    <property type="entry name" value="Acetyltransf_3"/>
    <property type="match status" value="1"/>
</dbReference>
<reference evidence="2 3" key="1">
    <citation type="submission" date="2020-07" db="EMBL/GenBank/DDBJ databases">
        <title>Sequencing the genomes of 1000 actinobacteria strains.</title>
        <authorList>
            <person name="Klenk H.-P."/>
        </authorList>
    </citation>
    <scope>NUCLEOTIDE SEQUENCE [LARGE SCALE GENOMIC DNA]</scope>
    <source>
        <strain evidence="2 3">DSM 17380</strain>
    </source>
</reference>
<dbReference type="PANTHER" id="PTHR43415">
    <property type="entry name" value="SPERMIDINE N(1)-ACETYLTRANSFERASE"/>
    <property type="match status" value="1"/>
</dbReference>
<accession>A0A852R2W1</accession>
<dbReference type="PROSITE" id="PS51186">
    <property type="entry name" value="GNAT"/>
    <property type="match status" value="1"/>
</dbReference>
<name>A0A852R2W1_9MICO</name>
<feature type="domain" description="N-acetyltransferase" evidence="1">
    <location>
        <begin position="350"/>
        <end position="512"/>
    </location>
</feature>
<evidence type="ECO:0000313" key="2">
    <source>
        <dbReference type="EMBL" id="NYD27951.1"/>
    </source>
</evidence>
<dbReference type="Gene3D" id="3.40.50.2000">
    <property type="entry name" value="Glycogen Phosphorylase B"/>
    <property type="match status" value="1"/>
</dbReference>
<organism evidence="2 3">
    <name type="scientific">Leucobacter aridicollis</name>
    <dbReference type="NCBI Taxonomy" id="283878"/>
    <lineage>
        <taxon>Bacteria</taxon>
        <taxon>Bacillati</taxon>
        <taxon>Actinomycetota</taxon>
        <taxon>Actinomycetes</taxon>
        <taxon>Micrococcales</taxon>
        <taxon>Microbacteriaceae</taxon>
        <taxon>Leucobacter</taxon>
    </lineage>
</organism>
<comment type="caution">
    <text evidence="2">The sequence shown here is derived from an EMBL/GenBank/DDBJ whole genome shotgun (WGS) entry which is preliminary data.</text>
</comment>
<dbReference type="AlphaFoldDB" id="A0A852R2W1"/>
<evidence type="ECO:0000259" key="1">
    <source>
        <dbReference type="PROSITE" id="PS51186"/>
    </source>
</evidence>
<dbReference type="GO" id="GO:0016747">
    <property type="term" value="F:acyltransferase activity, transferring groups other than amino-acyl groups"/>
    <property type="evidence" value="ECO:0007669"/>
    <property type="project" value="InterPro"/>
</dbReference>
<dbReference type="InterPro" id="IPR016181">
    <property type="entry name" value="Acyl_CoA_acyltransferase"/>
</dbReference>
<sequence length="512" mass="55787">MAAHTALIHCNADLERGMGHLMRALCLAEEASSRGWSVDIAGRFGDRAVEHVDELFPGQSLIQLDASEPRRDLQRLLSERSVDVLHIDSYDTALDGFFPGATLTSNMQDGQFGRRPADLHVDGNLDAELRYVPSGQADLALLGASVVQIRKTMRAISHRVRPEAELRKRVLVVLGGTDPFDVTPQIVEGLLQLPNVSLTVICRPEVQPALRRSLGDSAGRVNILSFTSDLPRLADSMDAVVTAAGTSVWDFAAAGIPMGIVAVTENQLPGYRSCEAHGIGFPLGTPPYGDIPNRLEAFADFLDDTARLSESAELGRTLIDGRGAWRVVSAWEELLAAGAHSARVEEPVKLAARVAKLSDAEFLFDWRNDPVTRQVSRSQEPVTWPDHRAWLERVVADENRRLLIIEKAGTPVATVRWDRRGVTSWEASITIAPTSRGRGIGKGALAAGEDWLVSAEPVQLLATIHSSNTASQRLFRGAKYLPYLPADKDGFEMRSKWKLPTEGHAALGDSPS</sequence>
<proteinExistence type="predicted"/>
<dbReference type="InterPro" id="IPR000182">
    <property type="entry name" value="GNAT_dom"/>
</dbReference>
<dbReference type="Gene3D" id="3.40.630.30">
    <property type="match status" value="1"/>
</dbReference>
<dbReference type="EMBL" id="JACCBD010000001">
    <property type="protein sequence ID" value="NYD27951.1"/>
    <property type="molecule type" value="Genomic_DNA"/>
</dbReference>
<keyword evidence="2" id="KW-0808">Transferase</keyword>
<dbReference type="RefSeq" id="WP_185987716.1">
    <property type="nucleotide sequence ID" value="NZ_BAAALZ010000001.1"/>
</dbReference>
<dbReference type="CDD" id="cd04301">
    <property type="entry name" value="NAT_SF"/>
    <property type="match status" value="1"/>
</dbReference>
<dbReference type="SUPFAM" id="SSF53756">
    <property type="entry name" value="UDP-Glycosyltransferase/glycogen phosphorylase"/>
    <property type="match status" value="1"/>
</dbReference>
<dbReference type="Proteomes" id="UP000586095">
    <property type="component" value="Unassembled WGS sequence"/>
</dbReference>
<keyword evidence="3" id="KW-1185">Reference proteome</keyword>
<gene>
    <name evidence="2" type="ORF">BJ960_002754</name>
</gene>
<evidence type="ECO:0000313" key="3">
    <source>
        <dbReference type="Proteomes" id="UP000586095"/>
    </source>
</evidence>
<dbReference type="PANTHER" id="PTHR43415:SF3">
    <property type="entry name" value="GNAT-FAMILY ACETYLTRANSFERASE"/>
    <property type="match status" value="1"/>
</dbReference>